<feature type="transmembrane region" description="Helical" evidence="1">
    <location>
        <begin position="39"/>
        <end position="56"/>
    </location>
</feature>
<evidence type="ECO:0000256" key="1">
    <source>
        <dbReference type="SAM" id="Phobius"/>
    </source>
</evidence>
<accession>A0ABT9A9Z4</accession>
<dbReference type="Pfam" id="PF10990">
    <property type="entry name" value="DUF2809"/>
    <property type="match status" value="1"/>
</dbReference>
<evidence type="ECO:0000313" key="2">
    <source>
        <dbReference type="EMBL" id="MDO7845811.1"/>
    </source>
</evidence>
<name>A0ABT9A9Z4_9BACT</name>
<dbReference type="EMBL" id="JAUQSX010000002">
    <property type="protein sequence ID" value="MDO7845811.1"/>
    <property type="molecule type" value="Genomic_DNA"/>
</dbReference>
<sequence length="136" mass="15126">MRLRFEKRYFLLASGLLALEVVIALYLHDKIIRPYVGDFLAPVFLYCLVCSGLAVAPMRAAAGVLLISYLIEFLQYFHFLSWLGWQHIRVATVLLGNHFEWSDLLAYTGGVALVLLVEQMRGPRSLAPNGIGGSAA</sequence>
<dbReference type="RefSeq" id="WP_305010499.1">
    <property type="nucleotide sequence ID" value="NZ_JAUQSX010000002.1"/>
</dbReference>
<keyword evidence="1" id="KW-0812">Transmembrane</keyword>
<dbReference type="InterPro" id="IPR021257">
    <property type="entry name" value="DUF2809"/>
</dbReference>
<gene>
    <name evidence="2" type="ORF">Q5H92_05540</name>
</gene>
<dbReference type="Proteomes" id="UP001167796">
    <property type="component" value="Unassembled WGS sequence"/>
</dbReference>
<feature type="transmembrane region" description="Helical" evidence="1">
    <location>
        <begin position="9"/>
        <end position="27"/>
    </location>
</feature>
<proteinExistence type="predicted"/>
<protein>
    <submittedName>
        <fullName evidence="2">DUF2809 domain-containing protein</fullName>
    </submittedName>
</protein>
<keyword evidence="1" id="KW-1133">Transmembrane helix</keyword>
<organism evidence="2 3">
    <name type="scientific">Hymenobacter mellowenesis</name>
    <dbReference type="NCBI Taxonomy" id="3063995"/>
    <lineage>
        <taxon>Bacteria</taxon>
        <taxon>Pseudomonadati</taxon>
        <taxon>Bacteroidota</taxon>
        <taxon>Cytophagia</taxon>
        <taxon>Cytophagales</taxon>
        <taxon>Hymenobacteraceae</taxon>
        <taxon>Hymenobacter</taxon>
    </lineage>
</organism>
<feature type="transmembrane region" description="Helical" evidence="1">
    <location>
        <begin position="63"/>
        <end position="84"/>
    </location>
</feature>
<evidence type="ECO:0000313" key="3">
    <source>
        <dbReference type="Proteomes" id="UP001167796"/>
    </source>
</evidence>
<keyword evidence="3" id="KW-1185">Reference proteome</keyword>
<feature type="transmembrane region" description="Helical" evidence="1">
    <location>
        <begin position="104"/>
        <end position="120"/>
    </location>
</feature>
<keyword evidence="1" id="KW-0472">Membrane</keyword>
<reference evidence="2" key="1">
    <citation type="submission" date="2023-07" db="EMBL/GenBank/DDBJ databases">
        <authorList>
            <person name="Kim M.K."/>
        </authorList>
    </citation>
    <scope>NUCLEOTIDE SEQUENCE</scope>
    <source>
        <strain evidence="2">M29</strain>
    </source>
</reference>
<comment type="caution">
    <text evidence="2">The sequence shown here is derived from an EMBL/GenBank/DDBJ whole genome shotgun (WGS) entry which is preliminary data.</text>
</comment>